<keyword evidence="3" id="KW-0804">Transcription</keyword>
<proteinExistence type="predicted"/>
<evidence type="ECO:0000259" key="4">
    <source>
        <dbReference type="PROSITE" id="PS50949"/>
    </source>
</evidence>
<dbReference type="Pfam" id="PF00392">
    <property type="entry name" value="GntR"/>
    <property type="match status" value="1"/>
</dbReference>
<dbReference type="GO" id="GO:0003700">
    <property type="term" value="F:DNA-binding transcription factor activity"/>
    <property type="evidence" value="ECO:0007669"/>
    <property type="project" value="InterPro"/>
</dbReference>
<dbReference type="SUPFAM" id="SSF46785">
    <property type="entry name" value="Winged helix' DNA-binding domain"/>
    <property type="match status" value="1"/>
</dbReference>
<dbReference type="SUPFAM" id="SSF64288">
    <property type="entry name" value="Chorismate lyase-like"/>
    <property type="match status" value="1"/>
</dbReference>
<dbReference type="InterPro" id="IPR050679">
    <property type="entry name" value="Bact_HTH_transcr_reg"/>
</dbReference>
<dbReference type="EMBL" id="BBSC01000003">
    <property type="protein sequence ID" value="GAM74856.1"/>
    <property type="molecule type" value="Genomic_DNA"/>
</dbReference>
<evidence type="ECO:0000313" key="5">
    <source>
        <dbReference type="EMBL" id="GAM74856.1"/>
    </source>
</evidence>
<dbReference type="AlphaFoldDB" id="A0A0B8Q8B9"/>
<name>A0A0B8Q8B9_9VIBR</name>
<sequence>MLYVKVLESLKDKINADVYRVGEALPTEKQLIEEYQVSRITIRKAVDELVKLKLVEKRRGSGTYVLEKQLSHQLTTLAGTSEIQQSNNKSVKYKVTKFFMDTENVSVHNLLGLSESEPLYYIRRVKYIDDQPRIVEDSYMPVSLFPELNISTLEKSKFAYVEQEKQMVIEGSRQEFTAVESDEEITKLLGMEKSHPIINLRSISNLVDGRKFDYTEAWFHPDAHKLAIYLPRHN</sequence>
<dbReference type="GO" id="GO:0003677">
    <property type="term" value="F:DNA binding"/>
    <property type="evidence" value="ECO:0007669"/>
    <property type="project" value="UniProtKB-KW"/>
</dbReference>
<dbReference type="InterPro" id="IPR000524">
    <property type="entry name" value="Tscrpt_reg_HTH_GntR"/>
</dbReference>
<dbReference type="STRING" id="1481914.JCM19241_1199"/>
<dbReference type="Gene3D" id="3.40.1410.10">
    <property type="entry name" value="Chorismate lyase-like"/>
    <property type="match status" value="1"/>
</dbReference>
<dbReference type="PANTHER" id="PTHR44846">
    <property type="entry name" value="MANNOSYL-D-GLYCERATE TRANSPORT/METABOLISM SYSTEM REPRESSOR MNGR-RELATED"/>
    <property type="match status" value="1"/>
</dbReference>
<evidence type="ECO:0000313" key="6">
    <source>
        <dbReference type="Proteomes" id="UP000031666"/>
    </source>
</evidence>
<reference evidence="5 6" key="2">
    <citation type="submission" date="2015-01" db="EMBL/GenBank/DDBJ databases">
        <authorList>
            <consortium name="NBRP consortium"/>
            <person name="Sawabe T."/>
            <person name="Meirelles P."/>
            <person name="Feng G."/>
            <person name="Sayaka M."/>
            <person name="Hattori M."/>
            <person name="Ohkuma M."/>
        </authorList>
    </citation>
    <scope>NUCLEOTIDE SEQUENCE [LARGE SCALE GENOMIC DNA]</scope>
    <source>
        <strain evidence="6">JCM 19241</strain>
    </source>
</reference>
<dbReference type="PANTHER" id="PTHR44846:SF1">
    <property type="entry name" value="MANNOSYL-D-GLYCERATE TRANSPORT_METABOLISM SYSTEM REPRESSOR MNGR-RELATED"/>
    <property type="match status" value="1"/>
</dbReference>
<dbReference type="InterPro" id="IPR011663">
    <property type="entry name" value="UTRA"/>
</dbReference>
<keyword evidence="1" id="KW-0805">Transcription regulation</keyword>
<dbReference type="GO" id="GO:0045892">
    <property type="term" value="P:negative regulation of DNA-templated transcription"/>
    <property type="evidence" value="ECO:0007669"/>
    <property type="project" value="TreeGrafter"/>
</dbReference>
<dbReference type="CDD" id="cd07377">
    <property type="entry name" value="WHTH_GntR"/>
    <property type="match status" value="1"/>
</dbReference>
<dbReference type="Pfam" id="PF07702">
    <property type="entry name" value="UTRA"/>
    <property type="match status" value="1"/>
</dbReference>
<protein>
    <submittedName>
        <fullName evidence="5">Transcriptional regulator</fullName>
    </submittedName>
</protein>
<evidence type="ECO:0000256" key="2">
    <source>
        <dbReference type="ARBA" id="ARBA00023125"/>
    </source>
</evidence>
<evidence type="ECO:0000256" key="1">
    <source>
        <dbReference type="ARBA" id="ARBA00023015"/>
    </source>
</evidence>
<dbReference type="SMART" id="SM00345">
    <property type="entry name" value="HTH_GNTR"/>
    <property type="match status" value="1"/>
</dbReference>
<evidence type="ECO:0000256" key="3">
    <source>
        <dbReference type="ARBA" id="ARBA00023163"/>
    </source>
</evidence>
<dbReference type="InterPro" id="IPR036390">
    <property type="entry name" value="WH_DNA-bd_sf"/>
</dbReference>
<organism evidence="5 6">
    <name type="scientific">Vibrio ishigakensis</name>
    <dbReference type="NCBI Taxonomy" id="1481914"/>
    <lineage>
        <taxon>Bacteria</taxon>
        <taxon>Pseudomonadati</taxon>
        <taxon>Pseudomonadota</taxon>
        <taxon>Gammaproteobacteria</taxon>
        <taxon>Vibrionales</taxon>
        <taxon>Vibrionaceae</taxon>
        <taxon>Vibrio</taxon>
    </lineage>
</organism>
<gene>
    <name evidence="5" type="ORF">JCM19241_1199</name>
</gene>
<dbReference type="InterPro" id="IPR036388">
    <property type="entry name" value="WH-like_DNA-bd_sf"/>
</dbReference>
<accession>A0A0B8Q8B9</accession>
<dbReference type="PRINTS" id="PR00035">
    <property type="entry name" value="HTHGNTR"/>
</dbReference>
<dbReference type="Gene3D" id="1.10.10.10">
    <property type="entry name" value="Winged helix-like DNA-binding domain superfamily/Winged helix DNA-binding domain"/>
    <property type="match status" value="1"/>
</dbReference>
<feature type="domain" description="HTH gntR-type" evidence="4">
    <location>
        <begin position="1"/>
        <end position="68"/>
    </location>
</feature>
<keyword evidence="2" id="KW-0238">DNA-binding</keyword>
<dbReference type="InterPro" id="IPR028978">
    <property type="entry name" value="Chorismate_lyase_/UTRA_dom_sf"/>
</dbReference>
<dbReference type="Proteomes" id="UP000031666">
    <property type="component" value="Unassembled WGS sequence"/>
</dbReference>
<reference evidence="5 6" key="1">
    <citation type="submission" date="2015-01" db="EMBL/GenBank/DDBJ databases">
        <title>Vibrio sp. C94 JCM 19241 whole genome shotgun sequence.</title>
        <authorList>
            <person name="Sawabe T."/>
            <person name="Meirelles P."/>
            <person name="Feng G."/>
            <person name="Sayaka M."/>
            <person name="Hattori M."/>
            <person name="Ohkuma M."/>
        </authorList>
    </citation>
    <scope>NUCLEOTIDE SEQUENCE [LARGE SCALE GENOMIC DNA]</scope>
    <source>
        <strain evidence="6">JCM 19241</strain>
    </source>
</reference>
<comment type="caution">
    <text evidence="5">The sequence shown here is derived from an EMBL/GenBank/DDBJ whole genome shotgun (WGS) entry which is preliminary data.</text>
</comment>
<dbReference type="PROSITE" id="PS50949">
    <property type="entry name" value="HTH_GNTR"/>
    <property type="match status" value="1"/>
</dbReference>
<dbReference type="SMART" id="SM00866">
    <property type="entry name" value="UTRA"/>
    <property type="match status" value="1"/>
</dbReference>